<evidence type="ECO:0000313" key="3">
    <source>
        <dbReference type="Proteomes" id="UP000001876"/>
    </source>
</evidence>
<dbReference type="Proteomes" id="UP000001876">
    <property type="component" value="Unassembled WGS sequence"/>
</dbReference>
<dbReference type="GeneID" id="9682088"/>
<dbReference type="OrthoDB" id="498361at2759"/>
<accession>C1MNQ9</accession>
<evidence type="ECO:0000256" key="1">
    <source>
        <dbReference type="SAM" id="SignalP"/>
    </source>
</evidence>
<dbReference type="KEGG" id="mpp:MICPUCDRAFT_38580"/>
<dbReference type="AlphaFoldDB" id="C1MNQ9"/>
<keyword evidence="1" id="KW-0732">Signal</keyword>
<reference evidence="2 3" key="1">
    <citation type="journal article" date="2009" name="Science">
        <title>Green evolution and dynamic adaptations revealed by genomes of the marine picoeukaryotes Micromonas.</title>
        <authorList>
            <person name="Worden A.Z."/>
            <person name="Lee J.H."/>
            <person name="Mock T."/>
            <person name="Rouze P."/>
            <person name="Simmons M.P."/>
            <person name="Aerts A.L."/>
            <person name="Allen A.E."/>
            <person name="Cuvelier M.L."/>
            <person name="Derelle E."/>
            <person name="Everett M.V."/>
            <person name="Foulon E."/>
            <person name="Grimwood J."/>
            <person name="Gundlach H."/>
            <person name="Henrissat B."/>
            <person name="Napoli C."/>
            <person name="McDonald S.M."/>
            <person name="Parker M.S."/>
            <person name="Rombauts S."/>
            <person name="Salamov A."/>
            <person name="Von Dassow P."/>
            <person name="Badger J.H."/>
            <person name="Coutinho P.M."/>
            <person name="Demir E."/>
            <person name="Dubchak I."/>
            <person name="Gentemann C."/>
            <person name="Eikrem W."/>
            <person name="Gready J.E."/>
            <person name="John U."/>
            <person name="Lanier W."/>
            <person name="Lindquist E.A."/>
            <person name="Lucas S."/>
            <person name="Mayer K.F."/>
            <person name="Moreau H."/>
            <person name="Not F."/>
            <person name="Otillar R."/>
            <person name="Panaud O."/>
            <person name="Pangilinan J."/>
            <person name="Paulsen I."/>
            <person name="Piegu B."/>
            <person name="Poliakov A."/>
            <person name="Robbens S."/>
            <person name="Schmutz J."/>
            <person name="Toulza E."/>
            <person name="Wyss T."/>
            <person name="Zelensky A."/>
            <person name="Zhou K."/>
            <person name="Armbrust E.V."/>
            <person name="Bhattacharya D."/>
            <person name="Goodenough U.W."/>
            <person name="Van de Peer Y."/>
            <person name="Grigoriev I.V."/>
        </authorList>
    </citation>
    <scope>NUCLEOTIDE SEQUENCE [LARGE SCALE GENOMIC DNA]</scope>
    <source>
        <strain evidence="2 3">CCMP1545</strain>
    </source>
</reference>
<dbReference type="InterPro" id="IPR031985">
    <property type="entry name" value="DUF4787"/>
</dbReference>
<dbReference type="STRING" id="564608.C1MNQ9"/>
<gene>
    <name evidence="2" type="ORF">MICPUCDRAFT_38580</name>
</gene>
<feature type="signal peptide" evidence="1">
    <location>
        <begin position="1"/>
        <end position="32"/>
    </location>
</feature>
<evidence type="ECO:0000313" key="2">
    <source>
        <dbReference type="EMBL" id="EEH58797.1"/>
    </source>
</evidence>
<dbReference type="Pfam" id="PF16029">
    <property type="entry name" value="DUF4787"/>
    <property type="match status" value="1"/>
</dbReference>
<dbReference type="PANTHER" id="PTHR35455">
    <property type="entry name" value="UNNAMED PRODUCT"/>
    <property type="match status" value="1"/>
</dbReference>
<dbReference type="PANTHER" id="PTHR35455:SF1">
    <property type="entry name" value="AGAP005842-PA"/>
    <property type="match status" value="1"/>
</dbReference>
<organism evidence="3">
    <name type="scientific">Micromonas pusilla (strain CCMP1545)</name>
    <name type="common">Picoplanktonic green alga</name>
    <dbReference type="NCBI Taxonomy" id="564608"/>
    <lineage>
        <taxon>Eukaryota</taxon>
        <taxon>Viridiplantae</taxon>
        <taxon>Chlorophyta</taxon>
        <taxon>Mamiellophyceae</taxon>
        <taxon>Mamiellales</taxon>
        <taxon>Mamiellaceae</taxon>
        <taxon>Micromonas</taxon>
    </lineage>
</organism>
<feature type="chain" id="PRO_5002910567" evidence="1">
    <location>
        <begin position="33"/>
        <end position="141"/>
    </location>
</feature>
<dbReference type="eggNOG" id="ENOG502S1X1">
    <property type="taxonomic scope" value="Eukaryota"/>
</dbReference>
<keyword evidence="3" id="KW-1185">Reference proteome</keyword>
<protein>
    <submittedName>
        <fullName evidence="2">Predicted protein</fullName>
    </submittedName>
</protein>
<proteinExistence type="predicted"/>
<name>C1MNQ9_MICPC</name>
<dbReference type="OMA" id="IDMENCA"/>
<dbReference type="EMBL" id="GG663737">
    <property type="protein sequence ID" value="EEH58797.1"/>
    <property type="molecule type" value="Genomic_DNA"/>
</dbReference>
<dbReference type="RefSeq" id="XP_003057152.1">
    <property type="nucleotide sequence ID" value="XM_003057106.1"/>
</dbReference>
<sequence length="141" mass="15131">MAGRGGARSSVLVTALLALLLLLGTLAGGAEAKSPGKKRNQSIDREIKHRRARCDVEVREDASLCAPGASAIDMENCAMRCVSPECYENVYGDDPLEDGEVDVVRGRTFRSCARTAFRTAKLRRGEKVGATSADAESDETR</sequence>